<gene>
    <name evidence="1" type="ORF">FIL88_15890</name>
</gene>
<sequence>MKYPDPDIIVSRFNKHKAVRGKYLSERGVVDESGEQLIVMRKDSDNFTIVTSKVIRGRWRGVDVVEPHSTGELQYDIIDEAGLILDDKLNLDQAAGVKANQRSCFWVPHDAIFPFCNLLNFLK</sequence>
<accession>A0A545SLB9</accession>
<reference evidence="1 2" key="1">
    <citation type="submission" date="2019-06" db="EMBL/GenBank/DDBJ databases">
        <title>A novel species of marine bacteria.</title>
        <authorList>
            <person name="Wang Y."/>
        </authorList>
    </citation>
    <scope>NUCLEOTIDE SEQUENCE [LARGE SCALE GENOMIC DNA]</scope>
    <source>
        <strain evidence="1 2">MA1-10</strain>
    </source>
</reference>
<dbReference type="RefSeq" id="WP_142854859.1">
    <property type="nucleotide sequence ID" value="NZ_FXWW01000010.1"/>
</dbReference>
<dbReference type="Proteomes" id="UP000315816">
    <property type="component" value="Unassembled WGS sequence"/>
</dbReference>
<name>A0A545SLB9_9RHOB</name>
<keyword evidence="2" id="KW-1185">Reference proteome</keyword>
<dbReference type="EMBL" id="VICH01000016">
    <property type="protein sequence ID" value="TQV65779.1"/>
    <property type="molecule type" value="Genomic_DNA"/>
</dbReference>
<proteinExistence type="predicted"/>
<protein>
    <submittedName>
        <fullName evidence="1">Uncharacterized protein</fullName>
    </submittedName>
</protein>
<dbReference type="AlphaFoldDB" id="A0A545SLB9"/>
<organism evidence="1 2">
    <name type="scientific">Aliiroseovarius halocynthiae</name>
    <dbReference type="NCBI Taxonomy" id="985055"/>
    <lineage>
        <taxon>Bacteria</taxon>
        <taxon>Pseudomonadati</taxon>
        <taxon>Pseudomonadota</taxon>
        <taxon>Alphaproteobacteria</taxon>
        <taxon>Rhodobacterales</taxon>
        <taxon>Paracoccaceae</taxon>
        <taxon>Aliiroseovarius</taxon>
    </lineage>
</organism>
<evidence type="ECO:0000313" key="1">
    <source>
        <dbReference type="EMBL" id="TQV65779.1"/>
    </source>
</evidence>
<evidence type="ECO:0000313" key="2">
    <source>
        <dbReference type="Proteomes" id="UP000315816"/>
    </source>
</evidence>
<comment type="caution">
    <text evidence="1">The sequence shown here is derived from an EMBL/GenBank/DDBJ whole genome shotgun (WGS) entry which is preliminary data.</text>
</comment>